<protein>
    <submittedName>
        <fullName evidence="2">DUF397 domain-containing protein</fullName>
    </submittedName>
</protein>
<feature type="domain" description="DUF397" evidence="1">
    <location>
        <begin position="10"/>
        <end position="62"/>
    </location>
</feature>
<name>A0ABV2A4A4_9ACTN</name>
<evidence type="ECO:0000259" key="1">
    <source>
        <dbReference type="Pfam" id="PF04149"/>
    </source>
</evidence>
<comment type="caution">
    <text evidence="2">The sequence shown here is derived from an EMBL/GenBank/DDBJ whole genome shotgun (WGS) entry which is preliminary data.</text>
</comment>
<dbReference type="EMBL" id="JBEQNB010000023">
    <property type="protein sequence ID" value="MES0838009.1"/>
    <property type="molecule type" value="Genomic_DNA"/>
</dbReference>
<gene>
    <name evidence="2" type="ORF">ABUK86_29845</name>
</gene>
<evidence type="ECO:0000313" key="2">
    <source>
        <dbReference type="EMBL" id="MES0838009.1"/>
    </source>
</evidence>
<organism evidence="2 3">
    <name type="scientific">Nocardiopsis tropica</name>
    <dbReference type="NCBI Taxonomy" id="109330"/>
    <lineage>
        <taxon>Bacteria</taxon>
        <taxon>Bacillati</taxon>
        <taxon>Actinomycetota</taxon>
        <taxon>Actinomycetes</taxon>
        <taxon>Streptosporangiales</taxon>
        <taxon>Nocardiopsidaceae</taxon>
        <taxon>Nocardiopsis</taxon>
    </lineage>
</organism>
<dbReference type="InterPro" id="IPR007278">
    <property type="entry name" value="DUF397"/>
</dbReference>
<sequence length="66" mass="7122">MSISHATPTNWHKSSYSGARDQNCVEVGELAGGAAVRDTEHRTAGYLSFEATEWQALLGVVRTSGR</sequence>
<keyword evidence="3" id="KW-1185">Reference proteome</keyword>
<dbReference type="Pfam" id="PF04149">
    <property type="entry name" value="DUF397"/>
    <property type="match status" value="1"/>
</dbReference>
<accession>A0ABV2A4A4</accession>
<dbReference type="RefSeq" id="WP_352986848.1">
    <property type="nucleotide sequence ID" value="NZ_JBEQNA010000017.1"/>
</dbReference>
<evidence type="ECO:0000313" key="3">
    <source>
        <dbReference type="Proteomes" id="UP001432401"/>
    </source>
</evidence>
<dbReference type="Proteomes" id="UP001432401">
    <property type="component" value="Unassembled WGS sequence"/>
</dbReference>
<reference evidence="2 3" key="1">
    <citation type="submission" date="2024-06" db="EMBL/GenBank/DDBJ databases">
        <authorList>
            <person name="Bataeva Y.V."/>
            <person name="Grigorian L.N."/>
            <person name="Solomentsev V.I."/>
        </authorList>
    </citation>
    <scope>NUCLEOTIDE SEQUENCE [LARGE SCALE GENOMIC DNA]</scope>
    <source>
        <strain evidence="3">SCPM-O-B-12605 (RCAM04882)</strain>
    </source>
</reference>
<proteinExistence type="predicted"/>